<evidence type="ECO:0000259" key="9">
    <source>
        <dbReference type="SMART" id="SM00560"/>
    </source>
</evidence>
<evidence type="ECO:0000256" key="4">
    <source>
        <dbReference type="ARBA" id="ARBA00022729"/>
    </source>
</evidence>
<dbReference type="RefSeq" id="WP_033211641.1">
    <property type="nucleotide sequence ID" value="NZ_LGUP01000015.1"/>
</dbReference>
<name>A0A0L8LD37_STRVR</name>
<dbReference type="GO" id="GO:0016020">
    <property type="term" value="C:membrane"/>
    <property type="evidence" value="ECO:0007669"/>
    <property type="project" value="TreeGrafter"/>
</dbReference>
<protein>
    <recommendedName>
        <fullName evidence="3">exo-alpha-sialidase</fullName>
        <ecNumber evidence="3">3.2.1.18</ecNumber>
    </recommendedName>
</protein>
<dbReference type="GO" id="GO:0009313">
    <property type="term" value="P:oligosaccharide catabolic process"/>
    <property type="evidence" value="ECO:0007669"/>
    <property type="project" value="TreeGrafter"/>
</dbReference>
<evidence type="ECO:0000256" key="1">
    <source>
        <dbReference type="ARBA" id="ARBA00000427"/>
    </source>
</evidence>
<dbReference type="InterPro" id="IPR013320">
    <property type="entry name" value="ConA-like_dom_sf"/>
</dbReference>
<comment type="caution">
    <text evidence="10">The sequence shown here is derived from an EMBL/GenBank/DDBJ whole genome shotgun (WGS) entry which is preliminary data.</text>
</comment>
<dbReference type="InterPro" id="IPR006558">
    <property type="entry name" value="LamG-like"/>
</dbReference>
<comment type="catalytic activity">
    <reaction evidence="1">
        <text>Hydrolysis of alpha-(2-&gt;3)-, alpha-(2-&gt;6)-, alpha-(2-&gt;8)- glycosidic linkages of terminal sialic acid residues in oligosaccharides, glycoproteins, glycolipids, colominic acid and synthetic substrates.</text>
        <dbReference type="EC" id="3.2.1.18"/>
    </reaction>
</comment>
<feature type="region of interest" description="Disordered" evidence="6">
    <location>
        <begin position="432"/>
        <end position="457"/>
    </location>
</feature>
<sequence length="677" mass="71352">MLPLSERRPPGGAHRFALSAWLCALSLAVLAAVAFAVTPQTPAAATTAATTAVAGPPTITPQVSTTLFPARGTYYCTRIPALVTTKAGVLLAFAEGRDRDVATGCDDVGDNDIILKRSTDGGKTWDEAPTVVVGGGDSLAHGNPAPVVDGVTGRITLLYSSSDWNHNRADPDRKGYDRTVHAVHSMDGGVTWSASVPQPQLDDPAWFWVSTGPGHGIQLSRAGHHGRLVVPGDHRGGGKAGGQLYYSDDGGLTWRMGAVSETPDTGSYPAELTVAETVDGGLHVNARNSEITRCTTNEHRLAATSTDGGATFAAPFAPVANLDTSPVYGSLLRLHAPDHDGKPAQLLYSGSSRLGPNPLEDRRELAIRSSFDEGKTWETRGSLVTTARAGYSDLTALSDGSLGILYETAGNIPHGNVVFAAFTEQGMKDAKTELRRPRTADTRERPAGTPGNHAVIHGGAQLGTRLSGKAMEFDGQDDYLRLVCSPTLRVDSPDEAGDFTVTAWFLPKAATGTLPIVWAYGMPGSEPPKKGRHFSVRAEPEAGVLRATVGTDIGSTEVTLPAVYDDDAWHHVVFTRKGLTLSLAMDGGTPATAVMPAGAKATDTVLTPDGQFNVHIGARPDFPSQPVGVGQLFHGTLDDVRLYGRALDPLEAGQVKDGSLEVAKADERLRLGFSTIW</sequence>
<dbReference type="PANTHER" id="PTHR10628">
    <property type="entry name" value="SIALIDASE"/>
    <property type="match status" value="1"/>
</dbReference>
<dbReference type="InterPro" id="IPR036278">
    <property type="entry name" value="Sialidase_sf"/>
</dbReference>
<dbReference type="EMBL" id="LGUP01000015">
    <property type="protein sequence ID" value="KOG36024.1"/>
    <property type="molecule type" value="Genomic_DNA"/>
</dbReference>
<dbReference type="Pfam" id="PF13088">
    <property type="entry name" value="BNR_2"/>
    <property type="match status" value="1"/>
</dbReference>
<evidence type="ECO:0000313" key="10">
    <source>
        <dbReference type="EMBL" id="KOG36024.1"/>
    </source>
</evidence>
<evidence type="ECO:0000256" key="7">
    <source>
        <dbReference type="SAM" id="SignalP"/>
    </source>
</evidence>
<dbReference type="InterPro" id="IPR001791">
    <property type="entry name" value="Laminin_G"/>
</dbReference>
<keyword evidence="5" id="KW-1015">Disulfide bond</keyword>
<accession>A0A0L8LD37</accession>
<dbReference type="SUPFAM" id="SSF49899">
    <property type="entry name" value="Concanavalin A-like lectins/glucanases"/>
    <property type="match status" value="1"/>
</dbReference>
<comment type="similarity">
    <text evidence="2">Belongs to the glycosyl hydrolase 33 family.</text>
</comment>
<dbReference type="SMART" id="SM00282">
    <property type="entry name" value="LamG"/>
    <property type="match status" value="1"/>
</dbReference>
<evidence type="ECO:0000259" key="8">
    <source>
        <dbReference type="SMART" id="SM00282"/>
    </source>
</evidence>
<evidence type="ECO:0000256" key="5">
    <source>
        <dbReference type="ARBA" id="ARBA00023157"/>
    </source>
</evidence>
<feature type="signal peptide" evidence="7">
    <location>
        <begin position="1"/>
        <end position="31"/>
    </location>
</feature>
<keyword evidence="4 7" id="KW-0732">Signal</keyword>
<gene>
    <name evidence="10" type="ORF">ADK34_03345</name>
</gene>
<dbReference type="CDD" id="cd15482">
    <property type="entry name" value="Sialidase_non-viral"/>
    <property type="match status" value="1"/>
</dbReference>
<dbReference type="GO" id="GO:0005737">
    <property type="term" value="C:cytoplasm"/>
    <property type="evidence" value="ECO:0007669"/>
    <property type="project" value="TreeGrafter"/>
</dbReference>
<dbReference type="OrthoDB" id="7294637at2"/>
<organism evidence="10 11">
    <name type="scientific">Streptomyces viridochromogenes</name>
    <dbReference type="NCBI Taxonomy" id="1938"/>
    <lineage>
        <taxon>Bacteria</taxon>
        <taxon>Bacillati</taxon>
        <taxon>Actinomycetota</taxon>
        <taxon>Actinomycetes</taxon>
        <taxon>Kitasatosporales</taxon>
        <taxon>Streptomycetaceae</taxon>
        <taxon>Streptomyces</taxon>
    </lineage>
</organism>
<dbReference type="Gene3D" id="2.120.10.10">
    <property type="match status" value="1"/>
</dbReference>
<dbReference type="PANTHER" id="PTHR10628:SF30">
    <property type="entry name" value="EXO-ALPHA-SIALIDASE"/>
    <property type="match status" value="1"/>
</dbReference>
<dbReference type="SMART" id="SM00560">
    <property type="entry name" value="LamGL"/>
    <property type="match status" value="1"/>
</dbReference>
<dbReference type="CDD" id="cd00110">
    <property type="entry name" value="LamG"/>
    <property type="match status" value="1"/>
</dbReference>
<dbReference type="Pfam" id="PF13385">
    <property type="entry name" value="Laminin_G_3"/>
    <property type="match status" value="1"/>
</dbReference>
<dbReference type="SUPFAM" id="SSF50939">
    <property type="entry name" value="Sialidases"/>
    <property type="match status" value="1"/>
</dbReference>
<feature type="domain" description="LamG-like jellyroll fold" evidence="9">
    <location>
        <begin position="497"/>
        <end position="650"/>
    </location>
</feature>
<dbReference type="InterPro" id="IPR026856">
    <property type="entry name" value="Sialidase_fam"/>
</dbReference>
<dbReference type="GO" id="GO:0006689">
    <property type="term" value="P:ganglioside catabolic process"/>
    <property type="evidence" value="ECO:0007669"/>
    <property type="project" value="TreeGrafter"/>
</dbReference>
<dbReference type="InterPro" id="IPR011040">
    <property type="entry name" value="Sialidase"/>
</dbReference>
<reference evidence="10 11" key="1">
    <citation type="submission" date="2015-06" db="EMBL/GenBank/DDBJ databases">
        <authorList>
            <person name="Hoefler B.C."/>
            <person name="Straight P.D."/>
        </authorList>
    </citation>
    <scope>NUCLEOTIDE SEQUENCE [LARGE SCALE GENOMIC DNA]</scope>
    <source>
        <strain evidence="10 11">NRRL 3427</strain>
    </source>
</reference>
<dbReference type="EC" id="3.2.1.18" evidence="3"/>
<dbReference type="Gene3D" id="2.60.120.200">
    <property type="match status" value="1"/>
</dbReference>
<dbReference type="GO" id="GO:0004308">
    <property type="term" value="F:exo-alpha-sialidase activity"/>
    <property type="evidence" value="ECO:0007669"/>
    <property type="project" value="UniProtKB-EC"/>
</dbReference>
<dbReference type="PATRIC" id="fig|1938.6.peg.731"/>
<feature type="compositionally biased region" description="Basic and acidic residues" evidence="6">
    <location>
        <begin position="432"/>
        <end position="446"/>
    </location>
</feature>
<evidence type="ECO:0000256" key="2">
    <source>
        <dbReference type="ARBA" id="ARBA00009348"/>
    </source>
</evidence>
<proteinExistence type="inferred from homology"/>
<dbReference type="Proteomes" id="UP000037023">
    <property type="component" value="Unassembled WGS sequence"/>
</dbReference>
<feature type="chain" id="PRO_5039211552" description="exo-alpha-sialidase" evidence="7">
    <location>
        <begin position="32"/>
        <end position="677"/>
    </location>
</feature>
<evidence type="ECO:0000313" key="11">
    <source>
        <dbReference type="Proteomes" id="UP000037023"/>
    </source>
</evidence>
<feature type="domain" description="Laminin G" evidence="8">
    <location>
        <begin position="497"/>
        <end position="645"/>
    </location>
</feature>
<evidence type="ECO:0000256" key="6">
    <source>
        <dbReference type="SAM" id="MobiDB-lite"/>
    </source>
</evidence>
<evidence type="ECO:0000256" key="3">
    <source>
        <dbReference type="ARBA" id="ARBA00012733"/>
    </source>
</evidence>
<dbReference type="AlphaFoldDB" id="A0A0L8LD37"/>